<protein>
    <recommendedName>
        <fullName evidence="3">BIG2 domain-containing protein</fullName>
    </recommendedName>
</protein>
<proteinExistence type="predicted"/>
<feature type="compositionally biased region" description="Low complexity" evidence="1">
    <location>
        <begin position="694"/>
        <end position="705"/>
    </location>
</feature>
<dbReference type="AlphaFoldDB" id="A0A7W8JWV4"/>
<dbReference type="InterPro" id="IPR008964">
    <property type="entry name" value="Invasin/intimin_cell_adhesion"/>
</dbReference>
<evidence type="ECO:0000313" key="5">
    <source>
        <dbReference type="Proteomes" id="UP000552709"/>
    </source>
</evidence>
<dbReference type="PROSITE" id="PS51257">
    <property type="entry name" value="PROKAR_LIPOPROTEIN"/>
    <property type="match status" value="1"/>
</dbReference>
<dbReference type="InterPro" id="IPR003343">
    <property type="entry name" value="Big_2"/>
</dbReference>
<keyword evidence="2" id="KW-0732">Signal</keyword>
<gene>
    <name evidence="4" type="ORF">HNQ08_002506</name>
</gene>
<dbReference type="RefSeq" id="WP_184132230.1">
    <property type="nucleotide sequence ID" value="NZ_JACHFL010000005.1"/>
</dbReference>
<reference evidence="4 5" key="1">
    <citation type="submission" date="2020-08" db="EMBL/GenBank/DDBJ databases">
        <title>Genomic Encyclopedia of Type Strains, Phase IV (KMG-IV): sequencing the most valuable type-strain genomes for metagenomic binning, comparative biology and taxonomic classification.</title>
        <authorList>
            <person name="Goeker M."/>
        </authorList>
    </citation>
    <scope>NUCLEOTIDE SEQUENCE [LARGE SCALE GENOMIC DNA]</scope>
    <source>
        <strain evidence="4 5">DSM 27939</strain>
    </source>
</reference>
<feature type="signal peptide" evidence="2">
    <location>
        <begin position="1"/>
        <end position="21"/>
    </location>
</feature>
<feature type="compositionally biased region" description="Polar residues" evidence="1">
    <location>
        <begin position="684"/>
        <end position="693"/>
    </location>
</feature>
<name>A0A7W8JWV4_9DEIO</name>
<evidence type="ECO:0000259" key="3">
    <source>
        <dbReference type="SMART" id="SM00635"/>
    </source>
</evidence>
<organism evidence="4 5">
    <name type="scientific">Deinococcus humi</name>
    <dbReference type="NCBI Taxonomy" id="662880"/>
    <lineage>
        <taxon>Bacteria</taxon>
        <taxon>Thermotogati</taxon>
        <taxon>Deinococcota</taxon>
        <taxon>Deinococci</taxon>
        <taxon>Deinococcales</taxon>
        <taxon>Deinococcaceae</taxon>
        <taxon>Deinococcus</taxon>
    </lineage>
</organism>
<evidence type="ECO:0000313" key="4">
    <source>
        <dbReference type="EMBL" id="MBB5363408.1"/>
    </source>
</evidence>
<dbReference type="Proteomes" id="UP000552709">
    <property type="component" value="Unassembled WGS sequence"/>
</dbReference>
<evidence type="ECO:0000256" key="1">
    <source>
        <dbReference type="SAM" id="MobiDB-lite"/>
    </source>
</evidence>
<sequence length="840" mass="88039">MPRKLIYPALALISLALASCGAPQTPPPAAEAPETSMEAAARVTVARIEVTPASALLTGAGQTTTLKATLYDAQNRVVTGTVKWVSSNPSAVEISTKGVAKARVPVGSSQITAEVNGVRSRPVLVTVARLNASTVVVTDAQIASGATVLTPGPGGSPVGAQFQVTLSGVTPKAGQVLLSSGLSPVSGRVLSSVPSGHQTVVTLETVPLGALYQDLNVSQRTQLSASDLVPLTGTQAPERVERHADGSMTLSYRLPEGGPVRAGRLSTQTLPGDATLPGPFATTTFRVGLFECTTTLDVLYSGDLLNLKIESKLDVDVAASIEGGHLKWLDMRAAGDISGTITGGLDLDLGAQGDLKCKAVFARLPVPVTGPLASFIAPTVPIGLGFALEGKLKLGKVQFALEGKVGAKINTGFAYSDLTGEVTSTGDVNVSSTLTPKVKMPSVSEDFRMESGLAVQVVSGLDVTAFPWLGASAPTFEALEVTFGPKVESSFAPASTQAKVNDYSSSYALKYAGGVGPGASLQNMFGLLSTRGQTKLFNFAQLVDFTVTRSPNGSITGETGLRVGQEGTIRVGLNATNVNFLPNVYNVSEVHLYRDRNGVLEFVRKQTAVEGQTLFDFPWTPAPADVNQTAVFRAFVISRMTPFPLELDDDAKLSVVVSPDASDPAPTPPPSTPPGDGSGRWVGSTLTQWSGNEASGASGGTVSSTHVADGEATCTLGEVGTDGQQSASWSYRVDERKEVVDTNNYLHVTTRTAQLSRTGLLEDSAHPDDYILTVTKIYHLSNGVLYSLKTETQPVSARSACTLYEVDDENTDPLVIQGHRITHEPNPNWTQLYQVDATLK</sequence>
<feature type="domain" description="BIG2" evidence="3">
    <location>
        <begin position="44"/>
        <end position="125"/>
    </location>
</feature>
<dbReference type="Gene3D" id="2.60.40.1080">
    <property type="match status" value="1"/>
</dbReference>
<evidence type="ECO:0000256" key="2">
    <source>
        <dbReference type="SAM" id="SignalP"/>
    </source>
</evidence>
<comment type="caution">
    <text evidence="4">The sequence shown here is derived from an EMBL/GenBank/DDBJ whole genome shotgun (WGS) entry which is preliminary data.</text>
</comment>
<feature type="region of interest" description="Disordered" evidence="1">
    <location>
        <begin position="657"/>
        <end position="705"/>
    </location>
</feature>
<feature type="chain" id="PRO_5031190462" description="BIG2 domain-containing protein" evidence="2">
    <location>
        <begin position="22"/>
        <end position="840"/>
    </location>
</feature>
<keyword evidence="5" id="KW-1185">Reference proteome</keyword>
<accession>A0A7W8JWV4</accession>
<dbReference type="EMBL" id="JACHFL010000005">
    <property type="protein sequence ID" value="MBB5363408.1"/>
    <property type="molecule type" value="Genomic_DNA"/>
</dbReference>
<dbReference type="SUPFAM" id="SSF49373">
    <property type="entry name" value="Invasin/intimin cell-adhesion fragments"/>
    <property type="match status" value="1"/>
</dbReference>
<dbReference type="SMART" id="SM00635">
    <property type="entry name" value="BID_2"/>
    <property type="match status" value="1"/>
</dbReference>